<name>A0A336MQ08_CULSO</name>
<evidence type="ECO:0000256" key="1">
    <source>
        <dbReference type="SAM" id="MobiDB-lite"/>
    </source>
</evidence>
<reference evidence="2" key="1">
    <citation type="submission" date="2018-04" db="EMBL/GenBank/DDBJ databases">
        <authorList>
            <person name="Go L.Y."/>
            <person name="Mitchell J.A."/>
        </authorList>
    </citation>
    <scope>NUCLEOTIDE SEQUENCE</scope>
    <source>
        <tissue evidence="2">Whole organism</tissue>
    </source>
</reference>
<gene>
    <name evidence="3" type="primary">CSON005219</name>
</gene>
<dbReference type="Gene3D" id="1.20.1280.50">
    <property type="match status" value="1"/>
</dbReference>
<protein>
    <submittedName>
        <fullName evidence="3">CSON005219 protein</fullName>
    </submittedName>
</protein>
<evidence type="ECO:0000313" key="2">
    <source>
        <dbReference type="EMBL" id="SSX13195.1"/>
    </source>
</evidence>
<feature type="region of interest" description="Disordered" evidence="1">
    <location>
        <begin position="593"/>
        <end position="627"/>
    </location>
</feature>
<dbReference type="EMBL" id="UFQS01002091">
    <property type="protein sequence ID" value="SSX13195.1"/>
    <property type="molecule type" value="Genomic_DNA"/>
</dbReference>
<feature type="compositionally biased region" description="Acidic residues" evidence="1">
    <location>
        <begin position="596"/>
        <end position="627"/>
    </location>
</feature>
<accession>A0A336MQ08</accession>
<dbReference type="AlphaFoldDB" id="A0A336MQ08"/>
<reference evidence="3" key="2">
    <citation type="submission" date="2018-07" db="EMBL/GenBank/DDBJ databases">
        <authorList>
            <person name="Quirk P.G."/>
            <person name="Krulwich T.A."/>
        </authorList>
    </citation>
    <scope>NUCLEOTIDE SEQUENCE</scope>
</reference>
<evidence type="ECO:0000313" key="3">
    <source>
        <dbReference type="EMBL" id="SSX32634.1"/>
    </source>
</evidence>
<sequence length="627" mass="72449">MSFPEYPEKPSISILKSHELLEIFALLDFDHLKLCRQVCLYWNELIRETPRLNDRFCYRLELNSGTVVAKNQLPFSFILSTKFKVEELTLLDDFLEVGKSIVVVEANREKLNNLRVILNEMNFTETVSNLVIYAKDDEIRTNTLLFEFLLQFKNIKTLSFSFPAFAHIFERISAYPALTSVKKVVIFHETFRRVISTDFQRLLKLLPNTEKIEIFPSDSMLLDKNIISEYASLIKIIAGLEYYTIKDIMDIPDLKLEKVGYCDVEFGDSLRVIRFLQEHPDIKSANLALDCSGPIFDRTYDMITHLNLTIDGFDDDADEEGDDDNDEPEYMFKVLKYTPNLENLIIKCEKSEDHNFGHKIVELKKLENVEISNLSLECLDCCSSMLMSCVNVKMLTLGPCNMHLQLSHIRVIAFNLKNLEYLAVYHEDVDELENHLEEWPSMPKLEQLILNKVGNVSKIGIENLKSSCPRINTLRLYSMRGPNMPELIQTICECFPNIINITLRGGRLTKICNLNEIFVQRKGWRLKSLDVSPNLDHNDILQLFKQCDLLESVSCLYGALIVNRRIYYEVDVLKSYTLSDIVQPLKNRKRLHLEADDSSDSETSDSEESSNDDISDFSVDENDIVLM</sequence>
<organism evidence="3">
    <name type="scientific">Culicoides sonorensis</name>
    <name type="common">Biting midge</name>
    <dbReference type="NCBI Taxonomy" id="179676"/>
    <lineage>
        <taxon>Eukaryota</taxon>
        <taxon>Metazoa</taxon>
        <taxon>Ecdysozoa</taxon>
        <taxon>Arthropoda</taxon>
        <taxon>Hexapoda</taxon>
        <taxon>Insecta</taxon>
        <taxon>Pterygota</taxon>
        <taxon>Neoptera</taxon>
        <taxon>Endopterygota</taxon>
        <taxon>Diptera</taxon>
        <taxon>Nematocera</taxon>
        <taxon>Chironomoidea</taxon>
        <taxon>Ceratopogonidae</taxon>
        <taxon>Ceratopogoninae</taxon>
        <taxon>Culicoides</taxon>
        <taxon>Monoculicoides</taxon>
    </lineage>
</organism>
<dbReference type="VEuPathDB" id="VectorBase:CSON005219"/>
<dbReference type="InterPro" id="IPR036047">
    <property type="entry name" value="F-box-like_dom_sf"/>
</dbReference>
<dbReference type="SUPFAM" id="SSF81383">
    <property type="entry name" value="F-box domain"/>
    <property type="match status" value="1"/>
</dbReference>
<dbReference type="Gene3D" id="3.80.10.10">
    <property type="entry name" value="Ribonuclease Inhibitor"/>
    <property type="match status" value="1"/>
</dbReference>
<dbReference type="InterPro" id="IPR032675">
    <property type="entry name" value="LRR_dom_sf"/>
</dbReference>
<proteinExistence type="predicted"/>
<dbReference type="SUPFAM" id="SSF52047">
    <property type="entry name" value="RNI-like"/>
    <property type="match status" value="1"/>
</dbReference>
<dbReference type="EMBL" id="UFQT01002091">
    <property type="protein sequence ID" value="SSX32634.1"/>
    <property type="molecule type" value="Genomic_DNA"/>
</dbReference>